<evidence type="ECO:0000313" key="3">
    <source>
        <dbReference type="Proteomes" id="UP000183832"/>
    </source>
</evidence>
<keyword evidence="3" id="KW-1185">Reference proteome</keyword>
<evidence type="ECO:0000256" key="1">
    <source>
        <dbReference type="SAM" id="MobiDB-lite"/>
    </source>
</evidence>
<organism evidence="2 3">
    <name type="scientific">Clunio marinus</name>
    <dbReference type="NCBI Taxonomy" id="568069"/>
    <lineage>
        <taxon>Eukaryota</taxon>
        <taxon>Metazoa</taxon>
        <taxon>Ecdysozoa</taxon>
        <taxon>Arthropoda</taxon>
        <taxon>Hexapoda</taxon>
        <taxon>Insecta</taxon>
        <taxon>Pterygota</taxon>
        <taxon>Neoptera</taxon>
        <taxon>Endopterygota</taxon>
        <taxon>Diptera</taxon>
        <taxon>Nematocera</taxon>
        <taxon>Chironomoidea</taxon>
        <taxon>Chironomidae</taxon>
        <taxon>Clunio</taxon>
    </lineage>
</organism>
<proteinExistence type="predicted"/>
<dbReference type="AlphaFoldDB" id="A0A1J1HZN9"/>
<dbReference type="EMBL" id="CVRI01000037">
    <property type="protein sequence ID" value="CRK93575.1"/>
    <property type="molecule type" value="Genomic_DNA"/>
</dbReference>
<accession>A0A1J1HZN9</accession>
<evidence type="ECO:0000313" key="2">
    <source>
        <dbReference type="EMBL" id="CRK93575.1"/>
    </source>
</evidence>
<feature type="compositionally biased region" description="Polar residues" evidence="1">
    <location>
        <begin position="56"/>
        <end position="99"/>
    </location>
</feature>
<sequence length="118" mass="12916">MNSNDELSAFTYINSIQLVQIENEKICRDRGTLVSRIDLSGLCVSSNTTTKSIATMRQHTEQRTPSSRIRNSNALIIDSQGNSIPLSPVSSNTSSGSDNVEQHKPVPMTPSVNKNRPT</sequence>
<dbReference type="Proteomes" id="UP000183832">
    <property type="component" value="Unassembled WGS sequence"/>
</dbReference>
<reference evidence="2 3" key="1">
    <citation type="submission" date="2015-04" db="EMBL/GenBank/DDBJ databases">
        <authorList>
            <person name="Syromyatnikov M.Y."/>
            <person name="Popov V.N."/>
        </authorList>
    </citation>
    <scope>NUCLEOTIDE SEQUENCE [LARGE SCALE GENOMIC DNA]</scope>
</reference>
<protein>
    <submittedName>
        <fullName evidence="2">CLUMA_CG007108, isoform A</fullName>
    </submittedName>
</protein>
<name>A0A1J1HZN9_9DIPT</name>
<gene>
    <name evidence="2" type="ORF">CLUMA_CG007108</name>
</gene>
<feature type="region of interest" description="Disordered" evidence="1">
    <location>
        <begin position="56"/>
        <end position="118"/>
    </location>
</feature>